<evidence type="ECO:0000313" key="7">
    <source>
        <dbReference type="EMBL" id="MCP2271764.1"/>
    </source>
</evidence>
<accession>A0ABT1IGK2</accession>
<evidence type="ECO:0000256" key="1">
    <source>
        <dbReference type="ARBA" id="ARBA00000799"/>
    </source>
</evidence>
<dbReference type="PANTHER" id="PTHR42839:SF2">
    <property type="entry name" value="ISOCHORISMATE SYNTHASE ENTC"/>
    <property type="match status" value="1"/>
</dbReference>
<dbReference type="PANTHER" id="PTHR42839">
    <property type="entry name" value="ISOCHORISMATE SYNTHASE ENTC"/>
    <property type="match status" value="1"/>
</dbReference>
<name>A0ABT1IGK2_9PSEU</name>
<evidence type="ECO:0000256" key="5">
    <source>
        <dbReference type="ARBA" id="ARBA00041564"/>
    </source>
</evidence>
<gene>
    <name evidence="7" type="ORF">LV75_004278</name>
</gene>
<reference evidence="7 8" key="1">
    <citation type="submission" date="2022-06" db="EMBL/GenBank/DDBJ databases">
        <title>Genomic Encyclopedia of Archaeal and Bacterial Type Strains, Phase II (KMG-II): from individual species to whole genera.</title>
        <authorList>
            <person name="Goeker M."/>
        </authorList>
    </citation>
    <scope>NUCLEOTIDE SEQUENCE [LARGE SCALE GENOMIC DNA]</scope>
    <source>
        <strain evidence="7 8">DSM 44255</strain>
    </source>
</reference>
<sequence length="374" mass="39143">MDGDRAAALVEAFEPGSFLLVAPGATTAATGTRSVVAETDPDELAAQVTKQLVDTGAPIAVGALPFAPDTPAHLVIPRSVQRAGGVHPYRPSVEPWVPRRPEASHLPDGAGYRRAVAAAVSALRADDDLRKVVLARSTRLVFDEPVQLARLLPGLAATNPLGYTFATPLPDGSTLLGASPELLLERSGARVTSNPLAGSLPRGGDPSHDRANAAELLGSAKNQAEHAVVVESVVEVLRPFCRDLAVTGPSLVATPTMWHLSTRITGELLDQDVSSLRLAAALHPTPAVCGTPTQAARAAIAELEPFDRGFYSGAVGWCTADGDGQWVLAIRCAQVREREMRLFAGAGIMPDSDPVAELAETEAKLRTLLQALGL</sequence>
<keyword evidence="8" id="KW-1185">Reference proteome</keyword>
<keyword evidence="4" id="KW-0413">Isomerase</keyword>
<dbReference type="EC" id="5.4.4.2" evidence="3"/>
<dbReference type="InterPro" id="IPR015890">
    <property type="entry name" value="Chorismate_C"/>
</dbReference>
<dbReference type="InterPro" id="IPR005801">
    <property type="entry name" value="ADC_synthase"/>
</dbReference>
<dbReference type="InterPro" id="IPR004561">
    <property type="entry name" value="IsoChor_synthase"/>
</dbReference>
<dbReference type="Pfam" id="PF00425">
    <property type="entry name" value="Chorismate_bind"/>
    <property type="match status" value="1"/>
</dbReference>
<dbReference type="Gene3D" id="3.60.120.10">
    <property type="entry name" value="Anthranilate synthase"/>
    <property type="match status" value="1"/>
</dbReference>
<evidence type="ECO:0000256" key="4">
    <source>
        <dbReference type="ARBA" id="ARBA00023235"/>
    </source>
</evidence>
<comment type="caution">
    <text evidence="7">The sequence shown here is derived from an EMBL/GenBank/DDBJ whole genome shotgun (WGS) entry which is preliminary data.</text>
</comment>
<evidence type="ECO:0000256" key="2">
    <source>
        <dbReference type="ARBA" id="ARBA00005297"/>
    </source>
</evidence>
<comment type="catalytic activity">
    <reaction evidence="1">
        <text>chorismate = isochorismate</text>
        <dbReference type="Rhea" id="RHEA:18985"/>
        <dbReference type="ChEBI" id="CHEBI:29748"/>
        <dbReference type="ChEBI" id="CHEBI:29780"/>
        <dbReference type="EC" id="5.4.4.2"/>
    </reaction>
</comment>
<dbReference type="Proteomes" id="UP001205185">
    <property type="component" value="Unassembled WGS sequence"/>
</dbReference>
<evidence type="ECO:0000313" key="8">
    <source>
        <dbReference type="Proteomes" id="UP001205185"/>
    </source>
</evidence>
<evidence type="ECO:0000256" key="3">
    <source>
        <dbReference type="ARBA" id="ARBA00012824"/>
    </source>
</evidence>
<dbReference type="SUPFAM" id="SSF56322">
    <property type="entry name" value="ADC synthase"/>
    <property type="match status" value="1"/>
</dbReference>
<proteinExistence type="inferred from homology"/>
<dbReference type="EMBL" id="JAMTCO010000010">
    <property type="protein sequence ID" value="MCP2271764.1"/>
    <property type="molecule type" value="Genomic_DNA"/>
</dbReference>
<organism evidence="7 8">
    <name type="scientific">Actinokineospora diospyrosa</name>
    <dbReference type="NCBI Taxonomy" id="103728"/>
    <lineage>
        <taxon>Bacteria</taxon>
        <taxon>Bacillati</taxon>
        <taxon>Actinomycetota</taxon>
        <taxon>Actinomycetes</taxon>
        <taxon>Pseudonocardiales</taxon>
        <taxon>Pseudonocardiaceae</taxon>
        <taxon>Actinokineospora</taxon>
    </lineage>
</organism>
<dbReference type="NCBIfam" id="TIGR00543">
    <property type="entry name" value="isochor_syn"/>
    <property type="match status" value="1"/>
</dbReference>
<comment type="similarity">
    <text evidence="2">Belongs to the isochorismate synthase family.</text>
</comment>
<feature type="domain" description="Chorismate-utilising enzyme C-terminal" evidence="6">
    <location>
        <begin position="110"/>
        <end position="364"/>
    </location>
</feature>
<evidence type="ECO:0000259" key="6">
    <source>
        <dbReference type="Pfam" id="PF00425"/>
    </source>
</evidence>
<dbReference type="RefSeq" id="WP_253888728.1">
    <property type="nucleotide sequence ID" value="NZ_BAAAVB010000003.1"/>
</dbReference>
<protein>
    <recommendedName>
        <fullName evidence="3">isochorismate synthase</fullName>
        <ecNumber evidence="3">5.4.4.2</ecNumber>
    </recommendedName>
    <alternativeName>
        <fullName evidence="5">Isochorismate mutase</fullName>
    </alternativeName>
</protein>